<feature type="domain" description="Aminopeptidase P N-terminal" evidence="11">
    <location>
        <begin position="9"/>
        <end position="143"/>
    </location>
</feature>
<dbReference type="InterPro" id="IPR036005">
    <property type="entry name" value="Creatinase/aminopeptidase-like"/>
</dbReference>
<dbReference type="CDD" id="cd01087">
    <property type="entry name" value="Prolidase"/>
    <property type="match status" value="1"/>
</dbReference>
<dbReference type="InterPro" id="IPR000994">
    <property type="entry name" value="Pept_M24"/>
</dbReference>
<keyword evidence="8" id="KW-0482">Metalloprotease</keyword>
<dbReference type="PANTHER" id="PTHR43226:SF4">
    <property type="entry name" value="XAA-PRO AMINOPEPTIDASE 3"/>
    <property type="match status" value="1"/>
</dbReference>
<name>A0ABX3KZG7_9PAST</name>
<evidence type="ECO:0000256" key="10">
    <source>
        <dbReference type="RuleBase" id="RU000590"/>
    </source>
</evidence>
<dbReference type="EMBL" id="MLAA01000012">
    <property type="protein sequence ID" value="OOF70384.1"/>
    <property type="molecule type" value="Genomic_DNA"/>
</dbReference>
<dbReference type="Pfam" id="PF05195">
    <property type="entry name" value="AMP_N"/>
    <property type="match status" value="1"/>
</dbReference>
<evidence type="ECO:0000256" key="5">
    <source>
        <dbReference type="ARBA" id="ARBA00022670"/>
    </source>
</evidence>
<keyword evidence="6 10" id="KW-0479">Metal-binding</keyword>
<dbReference type="NCBIfam" id="NF008131">
    <property type="entry name" value="PRK10879.1"/>
    <property type="match status" value="1"/>
</dbReference>
<keyword evidence="5" id="KW-0645">Protease</keyword>
<evidence type="ECO:0000259" key="11">
    <source>
        <dbReference type="SMART" id="SM01011"/>
    </source>
</evidence>
<dbReference type="Gene3D" id="3.40.350.10">
    <property type="entry name" value="Creatinase/prolidase N-terminal domain"/>
    <property type="match status" value="1"/>
</dbReference>
<dbReference type="PROSITE" id="PS00491">
    <property type="entry name" value="PROLINE_PEPTIDASE"/>
    <property type="match status" value="1"/>
</dbReference>
<dbReference type="InterPro" id="IPR001131">
    <property type="entry name" value="Peptidase_M24B_aminopep-P_CS"/>
</dbReference>
<comment type="cofactor">
    <cofactor evidence="2">
        <name>Mn(2+)</name>
        <dbReference type="ChEBI" id="CHEBI:29035"/>
    </cofactor>
</comment>
<evidence type="ECO:0000256" key="3">
    <source>
        <dbReference type="ARBA" id="ARBA00008766"/>
    </source>
</evidence>
<evidence type="ECO:0000256" key="8">
    <source>
        <dbReference type="ARBA" id="ARBA00023049"/>
    </source>
</evidence>
<dbReference type="InterPro" id="IPR052433">
    <property type="entry name" value="X-Pro_dipept-like"/>
</dbReference>
<dbReference type="SUPFAM" id="SSF55920">
    <property type="entry name" value="Creatinase/aminopeptidase"/>
    <property type="match status" value="1"/>
</dbReference>
<dbReference type="Proteomes" id="UP000188820">
    <property type="component" value="Unassembled WGS sequence"/>
</dbReference>
<accession>A0ABX3KZG7</accession>
<evidence type="ECO:0000313" key="13">
    <source>
        <dbReference type="Proteomes" id="UP000188820"/>
    </source>
</evidence>
<dbReference type="SUPFAM" id="SSF53092">
    <property type="entry name" value="Creatinase/prolidase N-terminal domain"/>
    <property type="match status" value="1"/>
</dbReference>
<evidence type="ECO:0000256" key="2">
    <source>
        <dbReference type="ARBA" id="ARBA00001936"/>
    </source>
</evidence>
<dbReference type="InterPro" id="IPR029149">
    <property type="entry name" value="Creatin/AminoP/Spt16_N"/>
</dbReference>
<evidence type="ECO:0000313" key="12">
    <source>
        <dbReference type="EMBL" id="OOF70384.1"/>
    </source>
</evidence>
<evidence type="ECO:0000256" key="1">
    <source>
        <dbReference type="ARBA" id="ARBA00001424"/>
    </source>
</evidence>
<dbReference type="EC" id="3.4.11.9" evidence="4"/>
<comment type="catalytic activity">
    <reaction evidence="1">
        <text>Release of any N-terminal amino acid, including proline, that is linked to proline, even from a dipeptide or tripeptide.</text>
        <dbReference type="EC" id="3.4.11.9"/>
    </reaction>
</comment>
<organism evidence="12 13">
    <name type="scientific">Rodentibacter caecimuris</name>
    <dbReference type="NCBI Taxonomy" id="1796644"/>
    <lineage>
        <taxon>Bacteria</taxon>
        <taxon>Pseudomonadati</taxon>
        <taxon>Pseudomonadota</taxon>
        <taxon>Gammaproteobacteria</taxon>
        <taxon>Pasteurellales</taxon>
        <taxon>Pasteurellaceae</taxon>
        <taxon>Rodentibacter</taxon>
    </lineage>
</organism>
<dbReference type="SMART" id="SM01011">
    <property type="entry name" value="AMP_N"/>
    <property type="match status" value="1"/>
</dbReference>
<sequence>MDLAYLPALPKEEFLHRRQKVLSQMQNNSALLLFSEKEKRRNNDCYYPFRQDSNFWYLTGFNEPDSALLLIKTDQEQHSILFLRPKNTLLEIWNGKRLGIEEAPNKLEVDQAYSIDDFSTLFPEITRKLTALYHVHTIHLWGDDLLKKSALRFNQILDWRPILSEMRLIKSHHEIRLLQQAAQISAFGHIKAMQEVRPNRFEYEIESEILYEFNRFGARFPAYNSIIAGGENACILHYTENDQPLKEGELVLIDAGAEFATYAGDITRTFPVSGKFSQAQKAIYQLVLDVQKYAIENLVIGSSIKKVNDQVIRKKVEGLLKLGILQGNIDKIIEEKAYCQFYMHGLGHWLGLDVHDVGNYGTDRDRILEAGMVLTVEPGIYISPNANVPAQYKGIGVRIEDNILITDYGNKILTAAAPKEIQDIEELMLNAKKN</sequence>
<keyword evidence="12" id="KW-0031">Aminopeptidase</keyword>
<reference evidence="12 13" key="1">
    <citation type="submission" date="2016-10" db="EMBL/GenBank/DDBJ databases">
        <title>Rodentibacter gen. nov. and new species.</title>
        <authorList>
            <person name="Christensen H."/>
        </authorList>
    </citation>
    <scope>NUCLEOTIDE SEQUENCE [LARGE SCALE GENOMIC DNA]</scope>
    <source>
        <strain evidence="12 13">1998236014</strain>
    </source>
</reference>
<dbReference type="Pfam" id="PF00557">
    <property type="entry name" value="Peptidase_M24"/>
    <property type="match status" value="1"/>
</dbReference>
<evidence type="ECO:0000256" key="9">
    <source>
        <dbReference type="ARBA" id="ARBA00023211"/>
    </source>
</evidence>
<keyword evidence="13" id="KW-1185">Reference proteome</keyword>
<gene>
    <name evidence="12" type="ORF">BKG89_04000</name>
</gene>
<keyword evidence="7" id="KW-0378">Hydrolase</keyword>
<comment type="similarity">
    <text evidence="3 10">Belongs to the peptidase M24B family.</text>
</comment>
<evidence type="ECO:0000256" key="7">
    <source>
        <dbReference type="ARBA" id="ARBA00022801"/>
    </source>
</evidence>
<dbReference type="GO" id="GO:0004177">
    <property type="term" value="F:aminopeptidase activity"/>
    <property type="evidence" value="ECO:0007669"/>
    <property type="project" value="UniProtKB-KW"/>
</dbReference>
<dbReference type="InterPro" id="IPR007865">
    <property type="entry name" value="Aminopep_P_N"/>
</dbReference>
<evidence type="ECO:0000256" key="6">
    <source>
        <dbReference type="ARBA" id="ARBA00022723"/>
    </source>
</evidence>
<dbReference type="PANTHER" id="PTHR43226">
    <property type="entry name" value="XAA-PRO AMINOPEPTIDASE 3"/>
    <property type="match status" value="1"/>
</dbReference>
<protein>
    <recommendedName>
        <fullName evidence="4">Xaa-Pro aminopeptidase</fullName>
        <ecNumber evidence="4">3.4.11.9</ecNumber>
    </recommendedName>
</protein>
<dbReference type="Gene3D" id="3.90.230.10">
    <property type="entry name" value="Creatinase/methionine aminopeptidase superfamily"/>
    <property type="match status" value="1"/>
</dbReference>
<proteinExistence type="inferred from homology"/>
<keyword evidence="9" id="KW-0464">Manganese</keyword>
<evidence type="ECO:0000256" key="4">
    <source>
        <dbReference type="ARBA" id="ARBA00012574"/>
    </source>
</evidence>
<dbReference type="RefSeq" id="WP_077462902.1">
    <property type="nucleotide sequence ID" value="NZ_MLAA01000012.1"/>
</dbReference>
<comment type="caution">
    <text evidence="12">The sequence shown here is derived from an EMBL/GenBank/DDBJ whole genome shotgun (WGS) entry which is preliminary data.</text>
</comment>